<dbReference type="SUPFAM" id="SSF51419">
    <property type="entry name" value="PLP-binding barrel"/>
    <property type="match status" value="1"/>
</dbReference>
<comment type="catalytic activity">
    <reaction evidence="4">
        <text>L-alanine = D-alanine</text>
        <dbReference type="Rhea" id="RHEA:20249"/>
        <dbReference type="ChEBI" id="CHEBI:57416"/>
        <dbReference type="ChEBI" id="CHEBI:57972"/>
        <dbReference type="EC" id="5.1.1.1"/>
    </reaction>
</comment>
<dbReference type="PROSITE" id="PS00395">
    <property type="entry name" value="ALANINE_RACEMASE"/>
    <property type="match status" value="1"/>
</dbReference>
<sequence length="391" mass="41991">MPRPIRAVISQQAMSHNLSVIRQYLDNARQAPATTTDGVQPALRGATHIWAVIKANAYGHGLETAIGGFAQADGLAMLDLQETVRAREAGWQGPLLMLEGFFETRDLPELQKNRVVSTIHHPEQIRMLQASTLAAPLDVLLKINTGMNRLGFAPQQFDRVHQDLLALQQQGKVGRIGFMTHFADADGAQGAVDVPATVFHDTVGHCQGSISLCNSAAVLRYPQLAVSAADNWVRPGICLYGSSPFANTTGEEFGLHQTMTLQARLLSIQQVKQGQSVGYGSTYTATRDMRVGVVACGYADGYPRSAPSGTPAWVNGVATQLAGRVSMDMLTVDLDPIPDATVGDWVTLWGNKGPHIDEVAAAAGTIAYELLCALAQRVPVHVQYSGESVEK</sequence>
<dbReference type="GO" id="GO:0008784">
    <property type="term" value="F:alanine racemase activity"/>
    <property type="evidence" value="ECO:0007669"/>
    <property type="project" value="UniProtKB-UniRule"/>
</dbReference>
<dbReference type="GO" id="GO:0030632">
    <property type="term" value="P:D-alanine biosynthetic process"/>
    <property type="evidence" value="ECO:0007669"/>
    <property type="project" value="UniProtKB-UniRule"/>
</dbReference>
<evidence type="ECO:0000256" key="5">
    <source>
        <dbReference type="PIRSR" id="PIRSR600821-50"/>
    </source>
</evidence>
<organism evidence="8 9">
    <name type="scientific">Advenella kashmirensis</name>
    <dbReference type="NCBI Taxonomy" id="310575"/>
    <lineage>
        <taxon>Bacteria</taxon>
        <taxon>Pseudomonadati</taxon>
        <taxon>Pseudomonadota</taxon>
        <taxon>Betaproteobacteria</taxon>
        <taxon>Burkholderiales</taxon>
        <taxon>Alcaligenaceae</taxon>
    </lineage>
</organism>
<comment type="pathway">
    <text evidence="4">Amino-acid biosynthesis; D-alanine biosynthesis; D-alanine from L-alanine: step 1/1.</text>
</comment>
<dbReference type="EMBL" id="DOEK01000031">
    <property type="protein sequence ID" value="HBP30836.1"/>
    <property type="molecule type" value="Genomic_DNA"/>
</dbReference>
<dbReference type="SMART" id="SM01005">
    <property type="entry name" value="Ala_racemase_C"/>
    <property type="match status" value="1"/>
</dbReference>
<comment type="function">
    <text evidence="4">Catalyzes the interconversion of L-alanine and D-alanine. May also act on other amino acids.</text>
</comment>
<feature type="binding site" evidence="4 6">
    <location>
        <position position="327"/>
    </location>
    <ligand>
        <name>substrate</name>
    </ligand>
</feature>
<reference evidence="8 9" key="1">
    <citation type="journal article" date="2018" name="Nat. Biotechnol.">
        <title>A standardized bacterial taxonomy based on genome phylogeny substantially revises the tree of life.</title>
        <authorList>
            <person name="Parks D.H."/>
            <person name="Chuvochina M."/>
            <person name="Waite D.W."/>
            <person name="Rinke C."/>
            <person name="Skarshewski A."/>
            <person name="Chaumeil P.A."/>
            <person name="Hugenholtz P."/>
        </authorList>
    </citation>
    <scope>NUCLEOTIDE SEQUENCE [LARGE SCALE GENOMIC DNA]</scope>
    <source>
        <strain evidence="8">UBA10707</strain>
    </source>
</reference>
<feature type="domain" description="Alanine racemase C-terminal" evidence="7">
    <location>
        <begin position="258"/>
        <end position="383"/>
    </location>
</feature>
<dbReference type="Pfam" id="PF00842">
    <property type="entry name" value="Ala_racemase_C"/>
    <property type="match status" value="1"/>
</dbReference>
<dbReference type="GO" id="GO:0005829">
    <property type="term" value="C:cytosol"/>
    <property type="evidence" value="ECO:0007669"/>
    <property type="project" value="TreeGrafter"/>
</dbReference>
<protein>
    <recommendedName>
        <fullName evidence="4">Alanine racemase</fullName>
        <ecNumber evidence="4">5.1.1.1</ecNumber>
    </recommendedName>
</protein>
<dbReference type="NCBIfam" id="TIGR00492">
    <property type="entry name" value="alr"/>
    <property type="match status" value="1"/>
</dbReference>
<evidence type="ECO:0000256" key="3">
    <source>
        <dbReference type="ARBA" id="ARBA00023235"/>
    </source>
</evidence>
<dbReference type="Gene3D" id="3.20.20.10">
    <property type="entry name" value="Alanine racemase"/>
    <property type="match status" value="1"/>
</dbReference>
<dbReference type="Gene3D" id="2.40.37.10">
    <property type="entry name" value="Lyase, Ornithine Decarboxylase, Chain A, domain 1"/>
    <property type="match status" value="1"/>
</dbReference>
<evidence type="ECO:0000256" key="6">
    <source>
        <dbReference type="PIRSR" id="PIRSR600821-52"/>
    </source>
</evidence>
<evidence type="ECO:0000259" key="7">
    <source>
        <dbReference type="SMART" id="SM01005"/>
    </source>
</evidence>
<comment type="similarity">
    <text evidence="4">Belongs to the alanine racemase family.</text>
</comment>
<evidence type="ECO:0000313" key="9">
    <source>
        <dbReference type="Proteomes" id="UP000264036"/>
    </source>
</evidence>
<dbReference type="CDD" id="cd06827">
    <property type="entry name" value="PLPDE_III_AR_proteobact"/>
    <property type="match status" value="1"/>
</dbReference>
<dbReference type="PANTHER" id="PTHR30511:SF0">
    <property type="entry name" value="ALANINE RACEMASE, CATABOLIC-RELATED"/>
    <property type="match status" value="1"/>
</dbReference>
<gene>
    <name evidence="8" type="primary">alr</name>
    <name evidence="8" type="ORF">DD666_15620</name>
</gene>
<accession>A0A356LIM2</accession>
<keyword evidence="3 4" id="KW-0413">Isomerase</keyword>
<comment type="caution">
    <text evidence="8">The sequence shown here is derived from an EMBL/GenBank/DDBJ whole genome shotgun (WGS) entry which is preliminary data.</text>
</comment>
<evidence type="ECO:0000256" key="4">
    <source>
        <dbReference type="HAMAP-Rule" id="MF_01201"/>
    </source>
</evidence>
<dbReference type="UniPathway" id="UPA00042">
    <property type="reaction ID" value="UER00497"/>
</dbReference>
<dbReference type="Proteomes" id="UP000264036">
    <property type="component" value="Unassembled WGS sequence"/>
</dbReference>
<feature type="modified residue" description="N6-(pyridoxal phosphate)lysine" evidence="4 5">
    <location>
        <position position="54"/>
    </location>
</feature>
<dbReference type="InterPro" id="IPR000821">
    <property type="entry name" value="Ala_racemase"/>
</dbReference>
<evidence type="ECO:0000313" key="8">
    <source>
        <dbReference type="EMBL" id="HBP30836.1"/>
    </source>
</evidence>
<dbReference type="InterPro" id="IPR020622">
    <property type="entry name" value="Ala_racemase_pyridoxalP-BS"/>
</dbReference>
<dbReference type="InterPro" id="IPR029066">
    <property type="entry name" value="PLP-binding_barrel"/>
</dbReference>
<proteinExistence type="inferred from homology"/>
<feature type="active site" description="Proton acceptor; specific for D-alanine" evidence="4">
    <location>
        <position position="54"/>
    </location>
</feature>
<dbReference type="Pfam" id="PF01168">
    <property type="entry name" value="Ala_racemase_N"/>
    <property type="match status" value="1"/>
</dbReference>
<dbReference type="InterPro" id="IPR009006">
    <property type="entry name" value="Ala_racemase/Decarboxylase_C"/>
</dbReference>
<dbReference type="HAMAP" id="MF_01201">
    <property type="entry name" value="Ala_racemase"/>
    <property type="match status" value="1"/>
</dbReference>
<dbReference type="SUPFAM" id="SSF50621">
    <property type="entry name" value="Alanine racemase C-terminal domain-like"/>
    <property type="match status" value="1"/>
</dbReference>
<keyword evidence="2 4" id="KW-0663">Pyridoxal phosphate</keyword>
<dbReference type="InterPro" id="IPR011079">
    <property type="entry name" value="Ala_racemase_C"/>
</dbReference>
<name>A0A356LIM2_9BURK</name>
<dbReference type="AlphaFoldDB" id="A0A356LIM2"/>
<evidence type="ECO:0000256" key="1">
    <source>
        <dbReference type="ARBA" id="ARBA00001933"/>
    </source>
</evidence>
<dbReference type="EC" id="5.1.1.1" evidence="4"/>
<comment type="cofactor">
    <cofactor evidence="1 4 5">
        <name>pyridoxal 5'-phosphate</name>
        <dbReference type="ChEBI" id="CHEBI:597326"/>
    </cofactor>
</comment>
<feature type="active site" description="Proton acceptor; specific for L-alanine" evidence="4">
    <location>
        <position position="279"/>
    </location>
</feature>
<dbReference type="PRINTS" id="PR00992">
    <property type="entry name" value="ALARACEMASE"/>
</dbReference>
<dbReference type="InterPro" id="IPR001608">
    <property type="entry name" value="Ala_racemase_N"/>
</dbReference>
<dbReference type="PANTHER" id="PTHR30511">
    <property type="entry name" value="ALANINE RACEMASE"/>
    <property type="match status" value="1"/>
</dbReference>
<dbReference type="GO" id="GO:0030170">
    <property type="term" value="F:pyridoxal phosphate binding"/>
    <property type="evidence" value="ECO:0007669"/>
    <property type="project" value="UniProtKB-UniRule"/>
</dbReference>
<feature type="binding site" evidence="4 6">
    <location>
        <position position="149"/>
    </location>
    <ligand>
        <name>substrate</name>
    </ligand>
</feature>
<evidence type="ECO:0000256" key="2">
    <source>
        <dbReference type="ARBA" id="ARBA00022898"/>
    </source>
</evidence>